<evidence type="ECO:0000313" key="3">
    <source>
        <dbReference type="Proteomes" id="UP000030428"/>
    </source>
</evidence>
<keyword evidence="1" id="KW-0812">Transmembrane</keyword>
<feature type="transmembrane region" description="Helical" evidence="1">
    <location>
        <begin position="130"/>
        <end position="156"/>
    </location>
</feature>
<keyword evidence="1" id="KW-0472">Membrane</keyword>
<gene>
    <name evidence="2" type="ORF">PN36_31225</name>
</gene>
<sequence length="158" mass="17832">MTSTYRIEDEPQASTPSNFVVNPFWPLLATMLGGVWIGWTWFIFNGFAVGSPTRQREIAWIIGGFLGATVLAIGILMLYNNGIIQTRSGIQYAGLVLIVWKLAISYIVFSLQARTFELYEYYGGVVKNGIWVLILAAFFGRKVVLTLLPFDLWILVMR</sequence>
<proteinExistence type="predicted"/>
<feature type="transmembrane region" description="Helical" evidence="1">
    <location>
        <begin position="90"/>
        <end position="109"/>
    </location>
</feature>
<protein>
    <submittedName>
        <fullName evidence="2">Uncharacterized protein</fullName>
    </submittedName>
</protein>
<name>A0A0A6P8Z4_9GAMM</name>
<keyword evidence="1" id="KW-1133">Transmembrane helix</keyword>
<organism evidence="2 3">
    <name type="scientific">Candidatus Thiomargarita nelsonii</name>
    <dbReference type="NCBI Taxonomy" id="1003181"/>
    <lineage>
        <taxon>Bacteria</taxon>
        <taxon>Pseudomonadati</taxon>
        <taxon>Pseudomonadota</taxon>
        <taxon>Gammaproteobacteria</taxon>
        <taxon>Thiotrichales</taxon>
        <taxon>Thiotrichaceae</taxon>
        <taxon>Thiomargarita</taxon>
    </lineage>
</organism>
<evidence type="ECO:0000313" key="2">
    <source>
        <dbReference type="EMBL" id="KHD07260.1"/>
    </source>
</evidence>
<reference evidence="2 3" key="1">
    <citation type="journal article" date="2016" name="Front. Microbiol.">
        <title>Single-Cell (Meta-)Genomics of a Dimorphic Candidatus Thiomargarita nelsonii Reveals Genomic Plasticity.</title>
        <authorList>
            <person name="Flood B.E."/>
            <person name="Fliss P."/>
            <person name="Jones D.S."/>
            <person name="Dick G.J."/>
            <person name="Jain S."/>
            <person name="Kaster A.K."/>
            <person name="Winkel M."/>
            <person name="Mussmann M."/>
            <person name="Bailey J."/>
        </authorList>
    </citation>
    <scope>NUCLEOTIDE SEQUENCE [LARGE SCALE GENOMIC DNA]</scope>
    <source>
        <strain evidence="2">Hydrate Ridge</strain>
    </source>
</reference>
<feature type="transmembrane region" description="Helical" evidence="1">
    <location>
        <begin position="58"/>
        <end position="78"/>
    </location>
</feature>
<dbReference type="Proteomes" id="UP000030428">
    <property type="component" value="Unassembled WGS sequence"/>
</dbReference>
<keyword evidence="3" id="KW-1185">Reference proteome</keyword>
<accession>A0A0A6P8Z4</accession>
<comment type="caution">
    <text evidence="2">The sequence shown here is derived from an EMBL/GenBank/DDBJ whole genome shotgun (WGS) entry which is preliminary data.</text>
</comment>
<dbReference type="EMBL" id="JSZA02000244">
    <property type="protein sequence ID" value="KHD07260.1"/>
    <property type="molecule type" value="Genomic_DNA"/>
</dbReference>
<dbReference type="AlphaFoldDB" id="A0A0A6P8Z4"/>
<evidence type="ECO:0000256" key="1">
    <source>
        <dbReference type="SAM" id="Phobius"/>
    </source>
</evidence>
<feature type="transmembrane region" description="Helical" evidence="1">
    <location>
        <begin position="24"/>
        <end position="46"/>
    </location>
</feature>